<dbReference type="InterPro" id="IPR052693">
    <property type="entry name" value="Yeast_MDR_Regulatory"/>
</dbReference>
<dbReference type="STRING" id="1230905.A0A1G4ILM9"/>
<keyword evidence="1" id="KW-0175">Coiled coil</keyword>
<dbReference type="OrthoDB" id="4356994at2759"/>
<dbReference type="GO" id="GO:0008270">
    <property type="term" value="F:zinc ion binding"/>
    <property type="evidence" value="ECO:0007669"/>
    <property type="project" value="InterPro"/>
</dbReference>
<dbReference type="PANTHER" id="PTHR31405">
    <property type="entry name" value="TRANSCRIPTION FACTOR PDR8-RELATED"/>
    <property type="match status" value="1"/>
</dbReference>
<dbReference type="SUPFAM" id="SSF57701">
    <property type="entry name" value="Zn2/Cys6 DNA-binding domain"/>
    <property type="match status" value="1"/>
</dbReference>
<reference evidence="3 4" key="1">
    <citation type="submission" date="2016-03" db="EMBL/GenBank/DDBJ databases">
        <authorList>
            <person name="Devillers H."/>
        </authorList>
    </citation>
    <scope>NUCLEOTIDE SEQUENCE [LARGE SCALE GENOMIC DNA]</scope>
    <source>
        <strain evidence="3">CBS 11717</strain>
    </source>
</reference>
<name>A0A1G4ILM9_9SACH</name>
<gene>
    <name evidence="3" type="ORF">LAMI_0A01090G</name>
</gene>
<evidence type="ECO:0000313" key="4">
    <source>
        <dbReference type="Proteomes" id="UP000191024"/>
    </source>
</evidence>
<dbReference type="InterPro" id="IPR001138">
    <property type="entry name" value="Zn2Cys6_DnaBD"/>
</dbReference>
<dbReference type="EMBL" id="LT598462">
    <property type="protein sequence ID" value="SCU77421.1"/>
    <property type="molecule type" value="Genomic_DNA"/>
</dbReference>
<feature type="coiled-coil region" evidence="1">
    <location>
        <begin position="89"/>
        <end position="116"/>
    </location>
</feature>
<organism evidence="3 4">
    <name type="scientific">Lachancea mirantina</name>
    <dbReference type="NCBI Taxonomy" id="1230905"/>
    <lineage>
        <taxon>Eukaryota</taxon>
        <taxon>Fungi</taxon>
        <taxon>Dikarya</taxon>
        <taxon>Ascomycota</taxon>
        <taxon>Saccharomycotina</taxon>
        <taxon>Saccharomycetes</taxon>
        <taxon>Saccharomycetales</taxon>
        <taxon>Saccharomycetaceae</taxon>
        <taxon>Lachancea</taxon>
    </lineage>
</organism>
<evidence type="ECO:0000313" key="3">
    <source>
        <dbReference type="EMBL" id="SCU77421.1"/>
    </source>
</evidence>
<dbReference type="PROSITE" id="PS50048">
    <property type="entry name" value="ZN2_CY6_FUNGAL_2"/>
    <property type="match status" value="1"/>
</dbReference>
<keyword evidence="4" id="KW-1185">Reference proteome</keyword>
<dbReference type="GO" id="GO:0000981">
    <property type="term" value="F:DNA-binding transcription factor activity, RNA polymerase II-specific"/>
    <property type="evidence" value="ECO:0007669"/>
    <property type="project" value="InterPro"/>
</dbReference>
<dbReference type="AlphaFoldDB" id="A0A1G4ILM9"/>
<feature type="domain" description="Zn(2)-C6 fungal-type" evidence="2">
    <location>
        <begin position="39"/>
        <end position="70"/>
    </location>
</feature>
<dbReference type="Proteomes" id="UP000191024">
    <property type="component" value="Chromosome A"/>
</dbReference>
<dbReference type="CDD" id="cd12148">
    <property type="entry name" value="fungal_TF_MHR"/>
    <property type="match status" value="1"/>
</dbReference>
<evidence type="ECO:0000256" key="1">
    <source>
        <dbReference type="SAM" id="Coils"/>
    </source>
</evidence>
<dbReference type="Pfam" id="PF00172">
    <property type="entry name" value="Zn_clus"/>
    <property type="match status" value="1"/>
</dbReference>
<dbReference type="InterPro" id="IPR036864">
    <property type="entry name" value="Zn2-C6_fun-type_DNA-bd_sf"/>
</dbReference>
<accession>A0A1G4ILM9</accession>
<evidence type="ECO:0000259" key="2">
    <source>
        <dbReference type="PROSITE" id="PS50048"/>
    </source>
</evidence>
<proteinExistence type="predicted"/>
<dbReference type="Gene3D" id="4.10.240.10">
    <property type="entry name" value="Zn(2)-C6 fungal-type DNA-binding domain"/>
    <property type="match status" value="1"/>
</dbReference>
<dbReference type="SMART" id="SM00066">
    <property type="entry name" value="GAL4"/>
    <property type="match status" value="1"/>
</dbReference>
<dbReference type="PANTHER" id="PTHR31405:SF8">
    <property type="entry name" value="TRANSCRIPTION FACTOR PDR8-RELATED"/>
    <property type="match status" value="1"/>
</dbReference>
<protein>
    <submittedName>
        <fullName evidence="3">LAMI_0A01090g1_1</fullName>
    </submittedName>
</protein>
<sequence length="743" mass="85699">MKSKEFEINDTTDLLSRAKGVTDNNSGEPATKRRKTIKQCLFCRKRKLKCDKNKPMCSTCVSRNLPECVYVEQYSHEVDSRELLNSTPNVELLEKIQDLERQLKEAKSEKSILGSHRETLEINPLAEIFYIDEKADRCIYYGATSVRTLVHESRLRFEEYYKKAWHQLKAKRRKWKDTMGYSTLQELTAIESSQDGLHDESVLTAMCKALPTYEKVKATLDMFFAGYLFQCYQFVDPQKVMLDFSRCFIKGPTNLLTGQHPVVKLVPPNKKNYYCIGIITQILSILSPNLKVSQAFDTFNKFLLSYVTAKTFLVERVQFLMLGYLYRCVKGLGGGDNSHIIQLIKPAITTAVHIGFHNALDKIFKDTNCYRGEVVYAQNLWLWLVYADIEISFSMGVPLSLDDEFVNPMIFEDPNFGSVPLLKAIILPLRRCLKMIYCRNQIPDLEMMVTQVTEMVKTTFKPVTYYLDPKNLLEMPITEIDCFIFCLSLIINLSNLQRRCFSKYDPKTINTSIQYSIICMTICMKMMETYFAMETIRSDEDLERQSALPLQMGLAIFVWHKNLIRLIAEPFVLFGDLMSTTDVDYRFKYRLSPTFDLPLDSLETVDDHFVPMASAVQRLQGFFDRLESEKNSELIKGLKKTSYGFLITFSIEKIFRGLLKNAFDTRAFLKANKPIIPPLEVSESVVNSPNTLTSEMAFSDDDLKFMADEFWNNYDLSLSVLSQGDGVDLLSEFFMFDEPQEEA</sequence>
<dbReference type="CDD" id="cd00067">
    <property type="entry name" value="GAL4"/>
    <property type="match status" value="1"/>
</dbReference>